<keyword evidence="3" id="KW-1133">Transmembrane helix</keyword>
<name>A0A811RYG5_9POAL</name>
<keyword evidence="2 3" id="KW-0472">Membrane</keyword>
<evidence type="ECO:0000256" key="3">
    <source>
        <dbReference type="SAM" id="Phobius"/>
    </source>
</evidence>
<protein>
    <recommendedName>
        <fullName evidence="6">Late embryogenesis abundant protein LEA-2 subgroup domain-containing protein</fullName>
    </recommendedName>
</protein>
<dbReference type="PANTHER" id="PTHR31415:SF67">
    <property type="entry name" value="OS04G0114300 PROTEIN"/>
    <property type="match status" value="1"/>
</dbReference>
<evidence type="ECO:0000256" key="1">
    <source>
        <dbReference type="ARBA" id="ARBA00004370"/>
    </source>
</evidence>
<accession>A0A811RYG5</accession>
<dbReference type="GO" id="GO:0009506">
    <property type="term" value="C:plasmodesma"/>
    <property type="evidence" value="ECO:0007669"/>
    <property type="project" value="TreeGrafter"/>
</dbReference>
<keyword evidence="3" id="KW-0812">Transmembrane</keyword>
<dbReference type="InterPro" id="IPR044839">
    <property type="entry name" value="NDR1-like"/>
</dbReference>
<evidence type="ECO:0000256" key="2">
    <source>
        <dbReference type="ARBA" id="ARBA00023136"/>
    </source>
</evidence>
<dbReference type="GO" id="GO:0098542">
    <property type="term" value="P:defense response to other organism"/>
    <property type="evidence" value="ECO:0007669"/>
    <property type="project" value="InterPro"/>
</dbReference>
<dbReference type="OrthoDB" id="662039at2759"/>
<dbReference type="EMBL" id="CAJGYO010000017">
    <property type="protein sequence ID" value="CAD6335035.1"/>
    <property type="molecule type" value="Genomic_DNA"/>
</dbReference>
<evidence type="ECO:0000313" key="5">
    <source>
        <dbReference type="Proteomes" id="UP000604825"/>
    </source>
</evidence>
<sequence length="200" mass="21321">MLLDEGDNKKYSCRTLCCTCTVQLILLVVVMLVLAYGVRYPVRVTVKDATVARFGLAGGPNGTALAYDLSLSVSVHNPNWAMRAAPLDVDLCFAGRRFDGARLAAAGRSVKPEESDELRLAAVGERTSALLLGSHGVAELVKESTAGQLESLELKLSGELTYRPVHVGRYKLAVTCPLKLPVAPGGTSGVVELDKVIKCH</sequence>
<feature type="transmembrane region" description="Helical" evidence="3">
    <location>
        <begin position="16"/>
        <end position="38"/>
    </location>
</feature>
<comment type="subcellular location">
    <subcellularLocation>
        <location evidence="1">Membrane</location>
    </subcellularLocation>
</comment>
<dbReference type="GO" id="GO:0005886">
    <property type="term" value="C:plasma membrane"/>
    <property type="evidence" value="ECO:0007669"/>
    <property type="project" value="TreeGrafter"/>
</dbReference>
<dbReference type="Proteomes" id="UP000604825">
    <property type="component" value="Unassembled WGS sequence"/>
</dbReference>
<dbReference type="AlphaFoldDB" id="A0A811RYG5"/>
<reference evidence="4" key="1">
    <citation type="submission" date="2020-10" db="EMBL/GenBank/DDBJ databases">
        <authorList>
            <person name="Han B."/>
            <person name="Lu T."/>
            <person name="Zhao Q."/>
            <person name="Huang X."/>
            <person name="Zhao Y."/>
        </authorList>
    </citation>
    <scope>NUCLEOTIDE SEQUENCE</scope>
</reference>
<dbReference type="PANTHER" id="PTHR31415">
    <property type="entry name" value="OS05G0367900 PROTEIN"/>
    <property type="match status" value="1"/>
</dbReference>
<comment type="caution">
    <text evidence="4">The sequence shown here is derived from an EMBL/GenBank/DDBJ whole genome shotgun (WGS) entry which is preliminary data.</text>
</comment>
<proteinExistence type="predicted"/>
<keyword evidence="5" id="KW-1185">Reference proteome</keyword>
<evidence type="ECO:0008006" key="6">
    <source>
        <dbReference type="Google" id="ProtNLM"/>
    </source>
</evidence>
<gene>
    <name evidence="4" type="ORF">NCGR_LOCUS59133</name>
</gene>
<evidence type="ECO:0000313" key="4">
    <source>
        <dbReference type="EMBL" id="CAD6335035.1"/>
    </source>
</evidence>
<organism evidence="4 5">
    <name type="scientific">Miscanthus lutarioriparius</name>
    <dbReference type="NCBI Taxonomy" id="422564"/>
    <lineage>
        <taxon>Eukaryota</taxon>
        <taxon>Viridiplantae</taxon>
        <taxon>Streptophyta</taxon>
        <taxon>Embryophyta</taxon>
        <taxon>Tracheophyta</taxon>
        <taxon>Spermatophyta</taxon>
        <taxon>Magnoliopsida</taxon>
        <taxon>Liliopsida</taxon>
        <taxon>Poales</taxon>
        <taxon>Poaceae</taxon>
        <taxon>PACMAD clade</taxon>
        <taxon>Panicoideae</taxon>
        <taxon>Andropogonodae</taxon>
        <taxon>Andropogoneae</taxon>
        <taxon>Saccharinae</taxon>
        <taxon>Miscanthus</taxon>
    </lineage>
</organism>